<dbReference type="Pfam" id="PF14559">
    <property type="entry name" value="TPR_19"/>
    <property type="match status" value="1"/>
</dbReference>
<dbReference type="InterPro" id="IPR011990">
    <property type="entry name" value="TPR-like_helical_dom_sf"/>
</dbReference>
<accession>A0A7X4HIY9</accession>
<reference evidence="2 3" key="1">
    <citation type="submission" date="2019-12" db="EMBL/GenBank/DDBJ databases">
        <title>Novel species isolated from a subtropical stream in China.</title>
        <authorList>
            <person name="Lu H."/>
        </authorList>
    </citation>
    <scope>NUCLEOTIDE SEQUENCE [LARGE SCALE GENOMIC DNA]</scope>
    <source>
        <strain evidence="2 3">FT127W</strain>
    </source>
</reference>
<dbReference type="Gene3D" id="1.25.40.10">
    <property type="entry name" value="Tetratricopeptide repeat domain"/>
    <property type="match status" value="1"/>
</dbReference>
<proteinExistence type="predicted"/>
<evidence type="ECO:0000313" key="2">
    <source>
        <dbReference type="EMBL" id="MYN11342.1"/>
    </source>
</evidence>
<protein>
    <submittedName>
        <fullName evidence="2">Tetratricopeptide repeat protein</fullName>
    </submittedName>
</protein>
<dbReference type="EMBL" id="WWCU01000069">
    <property type="protein sequence ID" value="MYN11342.1"/>
    <property type="molecule type" value="Genomic_DNA"/>
</dbReference>
<dbReference type="SUPFAM" id="SSF48452">
    <property type="entry name" value="TPR-like"/>
    <property type="match status" value="1"/>
</dbReference>
<organism evidence="2 3">
    <name type="scientific">Pseudoduganella aquatica</name>
    <dbReference type="NCBI Taxonomy" id="2660641"/>
    <lineage>
        <taxon>Bacteria</taxon>
        <taxon>Pseudomonadati</taxon>
        <taxon>Pseudomonadota</taxon>
        <taxon>Betaproteobacteria</taxon>
        <taxon>Burkholderiales</taxon>
        <taxon>Oxalobacteraceae</taxon>
        <taxon>Telluria group</taxon>
        <taxon>Pseudoduganella</taxon>
    </lineage>
</organism>
<feature type="chain" id="PRO_5031010981" evidence="1">
    <location>
        <begin position="18"/>
        <end position="164"/>
    </location>
</feature>
<comment type="caution">
    <text evidence="2">The sequence shown here is derived from an EMBL/GenBank/DDBJ whole genome shotgun (WGS) entry which is preliminary data.</text>
</comment>
<dbReference type="PROSITE" id="PS51257">
    <property type="entry name" value="PROKAR_LIPOPROTEIN"/>
    <property type="match status" value="1"/>
</dbReference>
<dbReference type="RefSeq" id="WP_161075608.1">
    <property type="nucleotide sequence ID" value="NZ_CP086370.1"/>
</dbReference>
<gene>
    <name evidence="2" type="ORF">GTP77_28935</name>
</gene>
<evidence type="ECO:0000256" key="1">
    <source>
        <dbReference type="SAM" id="SignalP"/>
    </source>
</evidence>
<keyword evidence="1" id="KW-0732">Signal</keyword>
<name>A0A7X4HIY9_9BURK</name>
<feature type="signal peptide" evidence="1">
    <location>
        <begin position="1"/>
        <end position="17"/>
    </location>
</feature>
<evidence type="ECO:0000313" key="3">
    <source>
        <dbReference type="Proteomes" id="UP000450676"/>
    </source>
</evidence>
<dbReference type="Proteomes" id="UP000450676">
    <property type="component" value="Unassembled WGS sequence"/>
</dbReference>
<dbReference type="AlphaFoldDB" id="A0A7X4HIY9"/>
<sequence>MKKYVFASLLAATAMLAACDSGPFASTDAMRQHAAQSLAQKNFGAAASQAEKLSAKAPDDYEAFYLLAQAQAQLGNKNAALAALESAIKKGYKDEQAIAANDNLQSLRNMSAYAELMDSAFPRRVQAGTAETPAAASDAVGITETAGKTVIRAGDVVVEMPKTN</sequence>
<keyword evidence="3" id="KW-1185">Reference proteome</keyword>